<feature type="domain" description="Trimeric autotransporter adhesin YadA-like head" evidence="2">
    <location>
        <begin position="255"/>
        <end position="276"/>
    </location>
</feature>
<dbReference type="Proteomes" id="UP000017090">
    <property type="component" value="Unassembled WGS sequence"/>
</dbReference>
<evidence type="ECO:0000313" key="5">
    <source>
        <dbReference type="Proteomes" id="UP000017090"/>
    </source>
</evidence>
<keyword evidence="1" id="KW-1133">Transmembrane helix</keyword>
<gene>
    <name evidence="4" type="ORF">HMPREF1250_1478</name>
</gene>
<dbReference type="InterPro" id="IPR008640">
    <property type="entry name" value="Adhesin_Head_dom"/>
</dbReference>
<dbReference type="InterPro" id="IPR011049">
    <property type="entry name" value="Serralysin-like_metalloprot_C"/>
</dbReference>
<evidence type="ECO:0000259" key="3">
    <source>
        <dbReference type="Pfam" id="PF13018"/>
    </source>
</evidence>
<protein>
    <submittedName>
        <fullName evidence="4">Type V secretion system signal peptide</fullName>
    </submittedName>
</protein>
<dbReference type="InterPro" id="IPR024973">
    <property type="entry name" value="ESPR"/>
</dbReference>
<dbReference type="CDD" id="cd12820">
    <property type="entry name" value="LbR_YadA-like"/>
    <property type="match status" value="1"/>
</dbReference>
<dbReference type="AlphaFoldDB" id="U7UIN6"/>
<keyword evidence="1" id="KW-0472">Membrane</keyword>
<keyword evidence="5" id="KW-1185">Reference proteome</keyword>
<feature type="transmembrane region" description="Helical" evidence="1">
    <location>
        <begin position="45"/>
        <end position="63"/>
    </location>
</feature>
<dbReference type="Gene3D" id="2.150.10.10">
    <property type="entry name" value="Serralysin-like metalloprotease, C-terminal"/>
    <property type="match status" value="2"/>
</dbReference>
<evidence type="ECO:0000256" key="1">
    <source>
        <dbReference type="SAM" id="Phobius"/>
    </source>
</evidence>
<feature type="domain" description="Trimeric autotransporter adhesin YadA-like head" evidence="2">
    <location>
        <begin position="222"/>
        <end position="238"/>
    </location>
</feature>
<dbReference type="SUPFAM" id="SSF101967">
    <property type="entry name" value="Adhesin YadA, collagen-binding domain"/>
    <property type="match status" value="2"/>
</dbReference>
<evidence type="ECO:0000259" key="2">
    <source>
        <dbReference type="Pfam" id="PF05658"/>
    </source>
</evidence>
<dbReference type="STRING" id="1111454.HMPREF1250_1478"/>
<evidence type="ECO:0000313" key="4">
    <source>
        <dbReference type="EMBL" id="ERT59151.1"/>
    </source>
</evidence>
<proteinExistence type="predicted"/>
<reference evidence="4 5" key="1">
    <citation type="submission" date="2013-09" db="EMBL/GenBank/DDBJ databases">
        <authorList>
            <person name="Durkin A.S."/>
            <person name="Haft D.R."/>
            <person name="McCorrison J."/>
            <person name="Torralba M."/>
            <person name="Gillis M."/>
            <person name="Haft D.H."/>
            <person name="Methe B."/>
            <person name="Sutton G."/>
            <person name="Nelson K.E."/>
        </authorList>
    </citation>
    <scope>NUCLEOTIDE SEQUENCE [LARGE SCALE GENOMIC DNA]</scope>
    <source>
        <strain evidence="4 5">BV3C16-1</strain>
    </source>
</reference>
<dbReference type="EMBL" id="AWXA01000037">
    <property type="protein sequence ID" value="ERT59151.1"/>
    <property type="molecule type" value="Genomic_DNA"/>
</dbReference>
<feature type="domain" description="ESPR" evidence="3">
    <location>
        <begin position="3"/>
        <end position="50"/>
    </location>
</feature>
<organism evidence="4 5">
    <name type="scientific">Megasphaera vaginalis</name>
    <name type="common">ex Srinivasan et al. 2021</name>
    <dbReference type="NCBI Taxonomy" id="1111454"/>
    <lineage>
        <taxon>Bacteria</taxon>
        <taxon>Bacillati</taxon>
        <taxon>Bacillota</taxon>
        <taxon>Negativicutes</taxon>
        <taxon>Veillonellales</taxon>
        <taxon>Veillonellaceae</taxon>
        <taxon>Megasphaera</taxon>
    </lineage>
</organism>
<dbReference type="Pfam" id="PF13018">
    <property type="entry name" value="ESPR"/>
    <property type="match status" value="1"/>
</dbReference>
<comment type="caution">
    <text evidence="4">The sequence shown here is derived from an EMBL/GenBank/DDBJ whole genome shotgun (WGS) entry which is preliminary data.</text>
</comment>
<dbReference type="PATRIC" id="fig|1111454.3.peg.1398"/>
<dbReference type="RefSeq" id="WP_023053778.1">
    <property type="nucleotide sequence ID" value="NZ_AWXA01000037.1"/>
</dbReference>
<dbReference type="OrthoDB" id="1632119at2"/>
<accession>U7UIN6</accession>
<dbReference type="Pfam" id="PF05658">
    <property type="entry name" value="YadA_head"/>
    <property type="match status" value="2"/>
</dbReference>
<name>U7UIN6_9FIRM</name>
<keyword evidence="1" id="KW-0812">Transmembrane</keyword>
<sequence length="292" mass="29623">MLNRIFKVIWSKLKNRYVVVSEMAGRDGRQGAGRRLSGRRRAGRIAAVAALSSVAFGGTGLAIDAVFDNVTINGWLVLRDNIAAGGLPVTKIDMGHVTAEVGLRSHGYLVVGADDTPTGTTLVADRSASIGTNNQIDGQNSLAVGVLNTVNGYSALTSGYQNTVWSYGGIAMGRNNVSAASYSFAGGYMSQAGDLSAFDVTTPEGKAAIQNSTKGWLSFAYGYMAKALGTASTALGYKTTSSGKFAFSAGAMSTASGASSVALGGGSQAAADNSMAALGGTVSRGGGIGCNR</sequence>